<name>A0A0M3JAA2_ANISI</name>
<accession>A0A0M3JAA2</accession>
<dbReference type="AlphaFoldDB" id="A0A0M3JAA2"/>
<dbReference type="WBParaSite" id="ASIM_0000452201-mRNA-1">
    <property type="protein sequence ID" value="ASIM_0000452201-mRNA-1"/>
    <property type="gene ID" value="ASIM_0000452201"/>
</dbReference>
<proteinExistence type="inferred from homology"/>
<evidence type="ECO:0000313" key="2">
    <source>
        <dbReference type="WBParaSite" id="ASIM_0000452201-mRNA-1"/>
    </source>
</evidence>
<dbReference type="Pfam" id="PF04499">
    <property type="entry name" value="SAPS"/>
    <property type="match status" value="1"/>
</dbReference>
<dbReference type="GO" id="GO:0019903">
    <property type="term" value="F:protein phosphatase binding"/>
    <property type="evidence" value="ECO:0007669"/>
    <property type="project" value="InterPro"/>
</dbReference>
<sequence length="158" mass="17721">LLVPELLPEVHDNVGYLWSELVRLLREVQYTAEDKRRDALMESLQSERNVRILMSRMLPDDPARHCDSVKINAASILITLLETNFVPNCPSHQLGTEERGEAASQWIGGQPQPTSENELNGTLVWQPDAGRVVETIVAASTDKIINAIIDSLQVWCCF</sequence>
<organism evidence="2">
    <name type="scientific">Anisakis simplex</name>
    <name type="common">Herring worm</name>
    <dbReference type="NCBI Taxonomy" id="6269"/>
    <lineage>
        <taxon>Eukaryota</taxon>
        <taxon>Metazoa</taxon>
        <taxon>Ecdysozoa</taxon>
        <taxon>Nematoda</taxon>
        <taxon>Chromadorea</taxon>
        <taxon>Rhabditida</taxon>
        <taxon>Spirurina</taxon>
        <taxon>Ascaridomorpha</taxon>
        <taxon>Ascaridoidea</taxon>
        <taxon>Anisakidae</taxon>
        <taxon>Anisakis</taxon>
        <taxon>Anisakis simplex complex</taxon>
    </lineage>
</organism>
<comment type="similarity">
    <text evidence="1">Belongs to the SAPS family.</text>
</comment>
<protein>
    <submittedName>
        <fullName evidence="2">SCRIB</fullName>
    </submittedName>
</protein>
<evidence type="ECO:0000256" key="1">
    <source>
        <dbReference type="ARBA" id="ARBA00006180"/>
    </source>
</evidence>
<reference evidence="2" key="1">
    <citation type="submission" date="2017-02" db="UniProtKB">
        <authorList>
            <consortium name="WormBaseParasite"/>
        </authorList>
    </citation>
    <scope>IDENTIFICATION</scope>
</reference>
<dbReference type="InterPro" id="IPR007587">
    <property type="entry name" value="SAPS"/>
</dbReference>